<reference evidence="2" key="1">
    <citation type="journal article" date="2022" name="Mol. Ecol. Resour.">
        <title>The genomes of chicory, endive, great burdock and yacon provide insights into Asteraceae palaeo-polyploidization history and plant inulin production.</title>
        <authorList>
            <person name="Fan W."/>
            <person name="Wang S."/>
            <person name="Wang H."/>
            <person name="Wang A."/>
            <person name="Jiang F."/>
            <person name="Liu H."/>
            <person name="Zhao H."/>
            <person name="Xu D."/>
            <person name="Zhang Y."/>
        </authorList>
    </citation>
    <scope>NUCLEOTIDE SEQUENCE [LARGE SCALE GENOMIC DNA]</scope>
    <source>
        <strain evidence="2">cv. Yunnan</strain>
    </source>
</reference>
<accession>A0ACB8ZC06</accession>
<keyword evidence="2" id="KW-1185">Reference proteome</keyword>
<protein>
    <submittedName>
        <fullName evidence="1">Uncharacterized protein</fullName>
    </submittedName>
</protein>
<proteinExistence type="predicted"/>
<sequence>MADIAYGRQIAINEAKWANHYSSDHQILLVGEGDFSFSLSLAMVFGSAQNIVATSLDSYDLVIKKYKRAKTNLEMLYGYGAQLLHGVDATRMKHYTDLQMRKFDRVIYNFPHAGFLGKEDNQQVIKKHRSLVSGFFENASRMLRPGGEIHVSHKTTGPFKTWNIEDLAWKSSLALLECVEFNIADYPGYNNKRGDGSRPDQPFHLGKCATFKFVLSKKSNNRQQTPGNWVLNNNRTCFWIFREYLDHAVSTFGKADDLFYSVPIMLGFGFERCKTVNHVNPLHDYVNLVKELRNMSNRRISYLENFLREIDHP</sequence>
<dbReference type="EMBL" id="CM042043">
    <property type="protein sequence ID" value="KAI3695209.1"/>
    <property type="molecule type" value="Genomic_DNA"/>
</dbReference>
<comment type="caution">
    <text evidence="1">The sequence shown here is derived from an EMBL/GenBank/DDBJ whole genome shotgun (WGS) entry which is preliminary data.</text>
</comment>
<gene>
    <name evidence="1" type="ORF">L1987_78200</name>
</gene>
<organism evidence="1 2">
    <name type="scientific">Smallanthus sonchifolius</name>
    <dbReference type="NCBI Taxonomy" id="185202"/>
    <lineage>
        <taxon>Eukaryota</taxon>
        <taxon>Viridiplantae</taxon>
        <taxon>Streptophyta</taxon>
        <taxon>Embryophyta</taxon>
        <taxon>Tracheophyta</taxon>
        <taxon>Spermatophyta</taxon>
        <taxon>Magnoliopsida</taxon>
        <taxon>eudicotyledons</taxon>
        <taxon>Gunneridae</taxon>
        <taxon>Pentapetalae</taxon>
        <taxon>asterids</taxon>
        <taxon>campanulids</taxon>
        <taxon>Asterales</taxon>
        <taxon>Asteraceae</taxon>
        <taxon>Asteroideae</taxon>
        <taxon>Heliantheae alliance</taxon>
        <taxon>Millerieae</taxon>
        <taxon>Smallanthus</taxon>
    </lineage>
</organism>
<reference evidence="1 2" key="2">
    <citation type="journal article" date="2022" name="Mol. Ecol. Resour.">
        <title>The genomes of chicory, endive, great burdock and yacon provide insights into Asteraceae paleo-polyploidization history and plant inulin production.</title>
        <authorList>
            <person name="Fan W."/>
            <person name="Wang S."/>
            <person name="Wang H."/>
            <person name="Wang A."/>
            <person name="Jiang F."/>
            <person name="Liu H."/>
            <person name="Zhao H."/>
            <person name="Xu D."/>
            <person name="Zhang Y."/>
        </authorList>
    </citation>
    <scope>NUCLEOTIDE SEQUENCE [LARGE SCALE GENOMIC DNA]</scope>
    <source>
        <strain evidence="2">cv. Yunnan</strain>
        <tissue evidence="1">Leaves</tissue>
    </source>
</reference>
<evidence type="ECO:0000313" key="1">
    <source>
        <dbReference type="EMBL" id="KAI3695209.1"/>
    </source>
</evidence>
<dbReference type="Proteomes" id="UP001056120">
    <property type="component" value="Linkage Group LG26"/>
</dbReference>
<name>A0ACB8ZC06_9ASTR</name>
<evidence type="ECO:0000313" key="2">
    <source>
        <dbReference type="Proteomes" id="UP001056120"/>
    </source>
</evidence>